<dbReference type="FunCoup" id="A0A1V9Y3B9">
    <property type="interactions" value="886"/>
</dbReference>
<dbReference type="STRING" id="418985.A0A1V9Y3B9"/>
<dbReference type="GO" id="GO:0030178">
    <property type="term" value="P:negative regulation of Wnt signaling pathway"/>
    <property type="evidence" value="ECO:0007669"/>
    <property type="project" value="TreeGrafter"/>
</dbReference>
<proteinExistence type="predicted"/>
<dbReference type="EMBL" id="MNPL01000184">
    <property type="protein sequence ID" value="OQR80246.1"/>
    <property type="molecule type" value="Genomic_DNA"/>
</dbReference>
<dbReference type="InterPro" id="IPR035974">
    <property type="entry name" value="Rap/Ran-GAP_sf"/>
</dbReference>
<feature type="domain" description="Rap-GAP" evidence="3">
    <location>
        <begin position="802"/>
        <end position="1028"/>
    </location>
</feature>
<dbReference type="GO" id="GO:0005634">
    <property type="term" value="C:nucleus"/>
    <property type="evidence" value="ECO:0007669"/>
    <property type="project" value="InterPro"/>
</dbReference>
<dbReference type="GO" id="GO:0033596">
    <property type="term" value="C:TSC1-TSC2 complex"/>
    <property type="evidence" value="ECO:0007669"/>
    <property type="project" value="InterPro"/>
</dbReference>
<name>A0A1V9Y3B9_9ACAR</name>
<dbReference type="InterPro" id="IPR027107">
    <property type="entry name" value="Tuberin/Ral-act_asu"/>
</dbReference>
<dbReference type="FunFam" id="3.40.50.11210:FF:000001">
    <property type="entry name" value="Ral GTPase-activating protein subunit alpha-1 isoform 1"/>
    <property type="match status" value="1"/>
</dbReference>
<dbReference type="GO" id="GO:0051898">
    <property type="term" value="P:negative regulation of phosphatidylinositol 3-kinase/protein kinase B signal transduction"/>
    <property type="evidence" value="ECO:0007669"/>
    <property type="project" value="TreeGrafter"/>
</dbReference>
<dbReference type="PANTHER" id="PTHR10063">
    <property type="entry name" value="TUBERIN"/>
    <property type="match status" value="1"/>
</dbReference>
<feature type="compositionally biased region" description="Low complexity" evidence="2">
    <location>
        <begin position="28"/>
        <end position="45"/>
    </location>
</feature>
<dbReference type="InterPro" id="IPR018515">
    <property type="entry name" value="Tuberin-type_domain"/>
</dbReference>
<dbReference type="OrthoDB" id="5797019at2759"/>
<evidence type="ECO:0000256" key="2">
    <source>
        <dbReference type="SAM" id="MobiDB-lite"/>
    </source>
</evidence>
<comment type="caution">
    <text evidence="4">The sequence shown here is derived from an EMBL/GenBank/DDBJ whole genome shotgun (WGS) entry which is preliminary data.</text>
</comment>
<evidence type="ECO:0000259" key="3">
    <source>
        <dbReference type="PROSITE" id="PS50085"/>
    </source>
</evidence>
<dbReference type="GO" id="GO:0051056">
    <property type="term" value="P:regulation of small GTPase mediated signal transduction"/>
    <property type="evidence" value="ECO:0007669"/>
    <property type="project" value="InterPro"/>
</dbReference>
<dbReference type="Pfam" id="PF03542">
    <property type="entry name" value="Tuberin"/>
    <property type="match status" value="1"/>
</dbReference>
<protein>
    <submittedName>
        <fullName evidence="4">Tuberin-like</fullName>
    </submittedName>
</protein>
<feature type="region of interest" description="Disordered" evidence="2">
    <location>
        <begin position="492"/>
        <end position="511"/>
    </location>
</feature>
<dbReference type="InterPro" id="IPR000331">
    <property type="entry name" value="Rap/Ran_GAP_dom"/>
</dbReference>
<dbReference type="Proteomes" id="UP000192247">
    <property type="component" value="Unassembled WGS sequence"/>
</dbReference>
<feature type="region of interest" description="Disordered" evidence="2">
    <location>
        <begin position="1"/>
        <end position="47"/>
    </location>
</feature>
<dbReference type="PANTHER" id="PTHR10063:SF0">
    <property type="entry name" value="TUBERIN"/>
    <property type="match status" value="1"/>
</dbReference>
<dbReference type="PRINTS" id="PR01431">
    <property type="entry name" value="TUBERIN"/>
</dbReference>
<organism evidence="4 5">
    <name type="scientific">Tropilaelaps mercedesae</name>
    <dbReference type="NCBI Taxonomy" id="418985"/>
    <lineage>
        <taxon>Eukaryota</taxon>
        <taxon>Metazoa</taxon>
        <taxon>Ecdysozoa</taxon>
        <taxon>Arthropoda</taxon>
        <taxon>Chelicerata</taxon>
        <taxon>Arachnida</taxon>
        <taxon>Acari</taxon>
        <taxon>Parasitiformes</taxon>
        <taxon>Mesostigmata</taxon>
        <taxon>Gamasina</taxon>
        <taxon>Dermanyssoidea</taxon>
        <taxon>Laelapidae</taxon>
        <taxon>Tropilaelaps</taxon>
    </lineage>
</organism>
<dbReference type="AlphaFoldDB" id="A0A1V9Y3B9"/>
<dbReference type="PROSITE" id="PS50085">
    <property type="entry name" value="RAPGAP"/>
    <property type="match status" value="1"/>
</dbReference>
<accession>A0A1V9Y3B9</accession>
<feature type="compositionally biased region" description="Low complexity" evidence="2">
    <location>
        <begin position="375"/>
        <end position="398"/>
    </location>
</feature>
<keyword evidence="1" id="KW-0343">GTPase activation</keyword>
<feature type="compositionally biased region" description="Gly residues" evidence="2">
    <location>
        <begin position="364"/>
        <end position="374"/>
    </location>
</feature>
<evidence type="ECO:0000313" key="5">
    <source>
        <dbReference type="Proteomes" id="UP000192247"/>
    </source>
</evidence>
<evidence type="ECO:0000256" key="1">
    <source>
        <dbReference type="ARBA" id="ARBA00022468"/>
    </source>
</evidence>
<evidence type="ECO:0000313" key="4">
    <source>
        <dbReference type="EMBL" id="OQR80246.1"/>
    </source>
</evidence>
<reference evidence="4 5" key="1">
    <citation type="journal article" date="2017" name="Gigascience">
        <title>Draft genome of the honey bee ectoparasitic mite, Tropilaelaps mercedesae, is shaped by the parasitic life history.</title>
        <authorList>
            <person name="Dong X."/>
            <person name="Armstrong S.D."/>
            <person name="Xia D."/>
            <person name="Makepeace B.L."/>
            <person name="Darby A.C."/>
            <person name="Kadowaki T."/>
        </authorList>
    </citation>
    <scope>NUCLEOTIDE SEQUENCE [LARGE SCALE GENOMIC DNA]</scope>
    <source>
        <strain evidence="4">Wuxi-XJTLU</strain>
    </source>
</reference>
<feature type="region of interest" description="Disordered" evidence="2">
    <location>
        <begin position="219"/>
        <end position="259"/>
    </location>
</feature>
<feature type="compositionally biased region" description="Low complexity" evidence="2">
    <location>
        <begin position="495"/>
        <end position="504"/>
    </location>
</feature>
<dbReference type="Gene3D" id="3.40.50.11210">
    <property type="entry name" value="Rap/Ran-GAP"/>
    <property type="match status" value="1"/>
</dbReference>
<gene>
    <name evidence="4" type="ORF">BIW11_05189</name>
</gene>
<dbReference type="SUPFAM" id="SSF111347">
    <property type="entry name" value="Rap/Ran-GAP"/>
    <property type="match status" value="1"/>
</dbReference>
<sequence>MADQRRFREPPPTECPDSSVDHPMIGNQQHQLQQSTSSTSSNTSTKLAIAGPTSSDIQQKILPILVVFPIHKADLSNNAQRILVNTLLQGMSSKAAPQCIRTLTLVLLQMQDQMYRMAENVITKLSTISDTKAVALPVLDFLSSLITLPGIFSSFTKDNYNKVFAIALPYTNSVKFSRYTVALAHHVIALWFLKCKTEFRPDFTSFIMKRLRNYSRSAAPESSLSSGTFEPLQRSRSGSLNERKAGIQSSSSGGVGSGSSGRIGAGVVLGESGHPQLQDELVEAADDFLNQYSQGACSLQPRKSRAEHFLVNGGQSVTWVSNNKVLTITTSGCVTNTSSNSGGVCEKCLRLCRVSGGADADGNAPGGGGSGSGGTSNTAPPGTTPGTPLTPLTPATPGGSYGPPNFNNNANLSSWESLAQSSTSLSPVGSGCPGNERSTAVSAGSKKSRNLYELAPRSMSVASRDELGIGKATRSDGQPTVKYSSDEQIYQHTFSQQQQQSSSSGSGGSGVGAGEGGVVLARVCNCWCRNWAEITVRRPSGITSCTLRLQNDVFTTMPLHDVAIPDIATMFTNLRVAPLPEPAEGTGSVQPPTLPTAGPDAGAPSTEEGDSGRRRHAEPIPSAFASGALPPTQKSAPSSPTEPAPKPLIQRSVSMTEKERCTKKSPRNEKYASIPEEPKSKRGSLALVPGSDACDLFYGERCAPSMFGAFPGSGDSSMFRDRARTISVMTPTRQPTPVDFCPWKEEVPYTERACLSPKFLFSRLYDMEAVARSGGEVGHPSKLATNQPQPLMATPEDCSNTLEVLDQTLAYETHKIGVVYVDVDQQDSDAKMLANSFGSRRYMNFLQGLGAYVRLKDIHGVSTYSGGLDTKYGEDGDFSITWHDDVMQVMFHVATLMPTRASDTQCSGKKKHIGNDFVVIVYNNSGNEYTPTKSNFLHACIIVTPQAENTSLVRVWLKKELVPEVGADEELTRGCSIRDDALPKYARQLALHMNIASTIHVMGSTYVNNWLERLRIIRRLRDKLQRRAAMEASTHGLQGTTMVPSL</sequence>
<dbReference type="InParanoid" id="A0A1V9Y3B9"/>
<dbReference type="InterPro" id="IPR003913">
    <property type="entry name" value="Tuberin"/>
</dbReference>
<feature type="region of interest" description="Disordered" evidence="2">
    <location>
        <begin position="579"/>
        <end position="684"/>
    </location>
</feature>
<dbReference type="Pfam" id="PF02145">
    <property type="entry name" value="Rap_GAP"/>
    <property type="match status" value="1"/>
</dbReference>
<feature type="compositionally biased region" description="Basic and acidic residues" evidence="2">
    <location>
        <begin position="1"/>
        <end position="11"/>
    </location>
</feature>
<feature type="compositionally biased region" description="Basic and acidic residues" evidence="2">
    <location>
        <begin position="656"/>
        <end position="680"/>
    </location>
</feature>
<dbReference type="GO" id="GO:0005096">
    <property type="term" value="F:GTPase activator activity"/>
    <property type="evidence" value="ECO:0007669"/>
    <property type="project" value="UniProtKB-KW"/>
</dbReference>
<keyword evidence="5" id="KW-1185">Reference proteome</keyword>
<dbReference type="GO" id="GO:0051726">
    <property type="term" value="P:regulation of cell cycle"/>
    <property type="evidence" value="ECO:0007669"/>
    <property type="project" value="TreeGrafter"/>
</dbReference>
<dbReference type="GO" id="GO:0046627">
    <property type="term" value="P:negative regulation of insulin receptor signaling pathway"/>
    <property type="evidence" value="ECO:0007669"/>
    <property type="project" value="TreeGrafter"/>
</dbReference>
<feature type="region of interest" description="Disordered" evidence="2">
    <location>
        <begin position="423"/>
        <end position="445"/>
    </location>
</feature>
<feature type="region of interest" description="Disordered" evidence="2">
    <location>
        <begin position="363"/>
        <end position="408"/>
    </location>
</feature>
<dbReference type="GO" id="GO:0032007">
    <property type="term" value="P:negative regulation of TOR signaling"/>
    <property type="evidence" value="ECO:0007669"/>
    <property type="project" value="InterPro"/>
</dbReference>